<dbReference type="PANTHER" id="PTHR32305">
    <property type="match status" value="1"/>
</dbReference>
<organism evidence="4 5">
    <name type="scientific">Geotalea uraniireducens (strain Rf4)</name>
    <name type="common">Geobacter uraniireducens</name>
    <dbReference type="NCBI Taxonomy" id="351605"/>
    <lineage>
        <taxon>Bacteria</taxon>
        <taxon>Pseudomonadati</taxon>
        <taxon>Thermodesulfobacteriota</taxon>
        <taxon>Desulfuromonadia</taxon>
        <taxon>Geobacterales</taxon>
        <taxon>Geobacteraceae</taxon>
        <taxon>Geotalea</taxon>
    </lineage>
</organism>
<evidence type="ECO:0000313" key="4">
    <source>
        <dbReference type="EMBL" id="ABQ25441.1"/>
    </source>
</evidence>
<name>A5GAF3_GEOUR</name>
<feature type="compositionally biased region" description="Low complexity" evidence="2">
    <location>
        <begin position="584"/>
        <end position="606"/>
    </location>
</feature>
<dbReference type="NCBIfam" id="TIGR03696">
    <property type="entry name" value="Rhs_assc_core"/>
    <property type="match status" value="1"/>
</dbReference>
<protein>
    <submittedName>
        <fullName evidence="4">YD repeat protein</fullName>
    </submittedName>
</protein>
<dbReference type="Gene3D" id="2.180.10.10">
    <property type="entry name" value="RHS repeat-associated core"/>
    <property type="match status" value="1"/>
</dbReference>
<dbReference type="PANTHER" id="PTHR32305:SF15">
    <property type="entry name" value="PROTEIN RHSA-RELATED"/>
    <property type="match status" value="1"/>
</dbReference>
<evidence type="ECO:0000256" key="2">
    <source>
        <dbReference type="SAM" id="MobiDB-lite"/>
    </source>
</evidence>
<keyword evidence="1" id="KW-0677">Repeat</keyword>
<feature type="domain" description="Teneurin-like YD-shell" evidence="3">
    <location>
        <begin position="152"/>
        <end position="393"/>
    </location>
</feature>
<dbReference type="Pfam" id="PF05593">
    <property type="entry name" value="RHS_repeat"/>
    <property type="match status" value="1"/>
</dbReference>
<dbReference type="InterPro" id="IPR031325">
    <property type="entry name" value="RHS_repeat"/>
</dbReference>
<evidence type="ECO:0000259" key="3">
    <source>
        <dbReference type="Pfam" id="PF25023"/>
    </source>
</evidence>
<proteinExistence type="predicted"/>
<dbReference type="NCBIfam" id="TIGR01643">
    <property type="entry name" value="YD_repeat_2x"/>
    <property type="match status" value="1"/>
</dbReference>
<evidence type="ECO:0000256" key="1">
    <source>
        <dbReference type="ARBA" id="ARBA00022737"/>
    </source>
</evidence>
<dbReference type="InterPro" id="IPR006530">
    <property type="entry name" value="YD"/>
</dbReference>
<dbReference type="HOGENOM" id="CLU_435311_0_0_7"/>
<dbReference type="Proteomes" id="UP000006695">
    <property type="component" value="Chromosome"/>
</dbReference>
<dbReference type="InterPro" id="IPR022385">
    <property type="entry name" value="Rhs_assc_core"/>
</dbReference>
<reference evidence="4 5" key="1">
    <citation type="submission" date="2007-05" db="EMBL/GenBank/DDBJ databases">
        <title>Complete sequence of Geobacter uraniireducens Rf4.</title>
        <authorList>
            <consortium name="US DOE Joint Genome Institute"/>
            <person name="Copeland A."/>
            <person name="Lucas S."/>
            <person name="Lapidus A."/>
            <person name="Barry K."/>
            <person name="Detter J.C."/>
            <person name="Glavina del Rio T."/>
            <person name="Hammon N."/>
            <person name="Israni S."/>
            <person name="Dalin E."/>
            <person name="Tice H."/>
            <person name="Pitluck S."/>
            <person name="Chertkov O."/>
            <person name="Brettin T."/>
            <person name="Bruce D."/>
            <person name="Han C."/>
            <person name="Schmutz J."/>
            <person name="Larimer F."/>
            <person name="Land M."/>
            <person name="Hauser L."/>
            <person name="Kyrpides N."/>
            <person name="Mikhailova N."/>
            <person name="Shelobolina E."/>
            <person name="Aklujkar M."/>
            <person name="Lovley D."/>
            <person name="Richardson P."/>
        </authorList>
    </citation>
    <scope>NUCLEOTIDE SEQUENCE [LARGE SCALE GENOMIC DNA]</scope>
    <source>
        <strain evidence="4 5">Rf4</strain>
    </source>
</reference>
<gene>
    <name evidence="4" type="ordered locus">Gura_1237</name>
</gene>
<dbReference type="InterPro" id="IPR056823">
    <property type="entry name" value="TEN-like_YD-shell"/>
</dbReference>
<dbReference type="AlphaFoldDB" id="A5GAF3"/>
<dbReference type="InterPro" id="IPR050708">
    <property type="entry name" value="T6SS_VgrG/RHS"/>
</dbReference>
<feature type="region of interest" description="Disordered" evidence="2">
    <location>
        <begin position="584"/>
        <end position="628"/>
    </location>
</feature>
<evidence type="ECO:0000313" key="5">
    <source>
        <dbReference type="Proteomes" id="UP000006695"/>
    </source>
</evidence>
<dbReference type="Pfam" id="PF25023">
    <property type="entry name" value="TEN_YD-shell"/>
    <property type="match status" value="1"/>
</dbReference>
<dbReference type="EMBL" id="CP000698">
    <property type="protein sequence ID" value="ABQ25441.1"/>
    <property type="molecule type" value="Genomic_DNA"/>
</dbReference>
<dbReference type="STRING" id="351605.Gura_1237"/>
<feature type="compositionally biased region" description="Acidic residues" evidence="2">
    <location>
        <begin position="613"/>
        <end position="628"/>
    </location>
</feature>
<sequence>MNRPTHKHYPADSGETDVVFTYDETTSINPFGRLTSMTDGSGKTTYNYDLSGRVTRTVKTVDNVDYTIVKSYDGMGRLNNITYPDGESVDYHYDAAGNLFDISGYAEYDEYNALGQPGKLYYGNGIVTSYWYYPQNYRLFAMKADQLQNSLLYRTYNYDSKGNMIDLNDLVNPSIPHNLTYGSVGYTLDPTRAHAVQTASTAPGRVYQYDDNGNMTSDGQRTVTYTPDNLPKTATMNGVTTTFIYDGNGKRVKKLNSNTRMYIGKLYECINGNCGNYIFAGNTRIARNFQGSTIYYHPDHLGSTAITTDDYGNKVEDIYYYPYGETRLDSKPIGGMTHKYTAQELDYETGLYNYGARLYDPDIGRFISPDSIVPSPGNPQSLNRYAYALNNPVKYRDPSGHSPRSCALGFCSTVVNTAAVYAAPTGVGGAIVKGTGIGLSLLSMGNAYYEHKTGTMSDFDYKATMGLESLNLLSVGSAAAAAKIGRNIETVVETAEVADRSIATMTRAAGVPLFTKDVFETYGEHSSSTAKGNAFDQSLLGSGQIDGSLSYLLSQSPMPDLPSIPTYTLPTYDFNSWYQNYTPGNNSTSGNTGSTSDNSGSTTGNSGSSGGGSDDDGGDDGDAGGDWW</sequence>
<accession>A5GAF3</accession>
<keyword evidence="5" id="KW-1185">Reference proteome</keyword>
<dbReference type="KEGG" id="gur:Gura_1237"/>